<proteinExistence type="predicted"/>
<evidence type="ECO:0000313" key="2">
    <source>
        <dbReference type="EMBL" id="MDP9821072.1"/>
    </source>
</evidence>
<feature type="region of interest" description="Disordered" evidence="1">
    <location>
        <begin position="29"/>
        <end position="59"/>
    </location>
</feature>
<feature type="compositionally biased region" description="Low complexity" evidence="1">
    <location>
        <begin position="33"/>
        <end position="49"/>
    </location>
</feature>
<reference evidence="2 3" key="1">
    <citation type="submission" date="2023-07" db="EMBL/GenBank/DDBJ databases">
        <title>Sequencing the genomes of 1000 actinobacteria strains.</title>
        <authorList>
            <person name="Klenk H.-P."/>
        </authorList>
    </citation>
    <scope>NUCLEOTIDE SEQUENCE [LARGE SCALE GENOMIC DNA]</scope>
    <source>
        <strain evidence="2 3">GD13</strain>
    </source>
</reference>
<comment type="caution">
    <text evidence="2">The sequence shown here is derived from an EMBL/GenBank/DDBJ whole genome shotgun (WGS) entry which is preliminary data.</text>
</comment>
<sequence length="76" mass="8035">MTGTTLGTSQSGPEGTQWTAVSHIALDVDTNRRGSATTRSYRSTSRPLRITPGPHAPLSREEAAPLWCGLLGAMPT</sequence>
<protein>
    <submittedName>
        <fullName evidence="2">Uncharacterized protein</fullName>
    </submittedName>
</protein>
<dbReference type="Proteomes" id="UP001240447">
    <property type="component" value="Unassembled WGS sequence"/>
</dbReference>
<accession>A0ABT9NLG7</accession>
<keyword evidence="3" id="KW-1185">Reference proteome</keyword>
<evidence type="ECO:0000313" key="3">
    <source>
        <dbReference type="Proteomes" id="UP001240447"/>
    </source>
</evidence>
<dbReference type="EMBL" id="JAUSQM010000001">
    <property type="protein sequence ID" value="MDP9821072.1"/>
    <property type="molecule type" value="Genomic_DNA"/>
</dbReference>
<organism evidence="2 3">
    <name type="scientific">Nocardioides massiliensis</name>
    <dbReference type="NCBI Taxonomy" id="1325935"/>
    <lineage>
        <taxon>Bacteria</taxon>
        <taxon>Bacillati</taxon>
        <taxon>Actinomycetota</taxon>
        <taxon>Actinomycetes</taxon>
        <taxon>Propionibacteriales</taxon>
        <taxon>Nocardioidaceae</taxon>
        <taxon>Nocardioides</taxon>
    </lineage>
</organism>
<name>A0ABT9NLG7_9ACTN</name>
<evidence type="ECO:0000256" key="1">
    <source>
        <dbReference type="SAM" id="MobiDB-lite"/>
    </source>
</evidence>
<gene>
    <name evidence="2" type="ORF">J2S59_000881</name>
</gene>